<evidence type="ECO:0000256" key="2">
    <source>
        <dbReference type="ARBA" id="ARBA00022857"/>
    </source>
</evidence>
<sequence>MTAIQRNSDTTVLNNGVRMPWLGLGVWKTKEGDEVVQAVQHALEAGYRSIDTAAVYGNEAGVGQALQASSIPRDLLFVTTKVWNADQGYDSTLRAFEESRRKLQLEVIDLYLIHWPVKGKYKETWKALEKLYKDGLVRAIGVSNFKVHHLEDLLQDSEIVPAVNQVEFHPLLNQQELRTFCKEHKIQLEAWSPLMQGNLDLPLLSELADKYGKTPAQIILRWDLQHGVVTIPKSIRESRIRENIDVFNFTLSDEDMARLDGLNQDRRFGPDPDHIDF</sequence>
<evidence type="ECO:0000259" key="4">
    <source>
        <dbReference type="Pfam" id="PF00248"/>
    </source>
</evidence>
<feature type="domain" description="NADP-dependent oxidoreductase" evidence="4">
    <location>
        <begin position="22"/>
        <end position="263"/>
    </location>
</feature>
<dbReference type="Gene3D" id="3.20.20.100">
    <property type="entry name" value="NADP-dependent oxidoreductase domain"/>
    <property type="match status" value="1"/>
</dbReference>
<evidence type="ECO:0000256" key="3">
    <source>
        <dbReference type="ARBA" id="ARBA00023002"/>
    </source>
</evidence>
<protein>
    <submittedName>
        <fullName evidence="5">Aldo/keto reductase</fullName>
    </submittedName>
</protein>
<dbReference type="InterPro" id="IPR018170">
    <property type="entry name" value="Aldo/ket_reductase_CS"/>
</dbReference>
<dbReference type="InterPro" id="IPR044500">
    <property type="entry name" value="AKR5G"/>
</dbReference>
<keyword evidence="3" id="KW-0560">Oxidoreductase</keyword>
<proteinExistence type="inferred from homology"/>
<accession>A0ABT8V257</accession>
<name>A0ABT8V257_9BACL</name>
<dbReference type="PIRSF" id="PIRSF000097">
    <property type="entry name" value="AKR"/>
    <property type="match status" value="1"/>
</dbReference>
<dbReference type="PANTHER" id="PTHR43827:SF3">
    <property type="entry name" value="NADP-DEPENDENT OXIDOREDUCTASE DOMAIN-CONTAINING PROTEIN"/>
    <property type="match status" value="1"/>
</dbReference>
<evidence type="ECO:0000256" key="1">
    <source>
        <dbReference type="ARBA" id="ARBA00007905"/>
    </source>
</evidence>
<dbReference type="RefSeq" id="WP_302876978.1">
    <property type="nucleotide sequence ID" value="NZ_JAUMKJ010000001.1"/>
</dbReference>
<evidence type="ECO:0000313" key="5">
    <source>
        <dbReference type="EMBL" id="MDO3675489.1"/>
    </source>
</evidence>
<keyword evidence="6" id="KW-1185">Reference proteome</keyword>
<dbReference type="PROSITE" id="PS00798">
    <property type="entry name" value="ALDOKETO_REDUCTASE_1"/>
    <property type="match status" value="1"/>
</dbReference>
<dbReference type="InterPro" id="IPR020471">
    <property type="entry name" value="AKR"/>
</dbReference>
<dbReference type="CDD" id="cd19157">
    <property type="entry name" value="AKR_AKR5G1-3"/>
    <property type="match status" value="1"/>
</dbReference>
<dbReference type="Pfam" id="PF00248">
    <property type="entry name" value="Aldo_ket_red"/>
    <property type="match status" value="1"/>
</dbReference>
<dbReference type="PANTHER" id="PTHR43827">
    <property type="entry name" value="2,5-DIKETO-D-GLUCONIC ACID REDUCTASE"/>
    <property type="match status" value="1"/>
</dbReference>
<dbReference type="Proteomes" id="UP001168883">
    <property type="component" value="Unassembled WGS sequence"/>
</dbReference>
<reference evidence="5" key="1">
    <citation type="submission" date="2023-07" db="EMBL/GenBank/DDBJ databases">
        <authorList>
            <person name="Aktuganov G."/>
            <person name="Boyko T."/>
            <person name="Delegan Y."/>
            <person name="Galimzianova N."/>
            <person name="Gilvanova E."/>
            <person name="Korobov V."/>
            <person name="Kuzmina L."/>
            <person name="Melentiev A."/>
            <person name="Milman P."/>
            <person name="Ryabova A."/>
            <person name="Stupak E."/>
            <person name="Yasakov T."/>
            <person name="Zharikova N."/>
            <person name="Zhurenko E."/>
        </authorList>
    </citation>
    <scope>NUCLEOTIDE SEQUENCE</scope>
    <source>
        <strain evidence="5">IB-739</strain>
    </source>
</reference>
<dbReference type="InterPro" id="IPR023210">
    <property type="entry name" value="NADP_OxRdtase_dom"/>
</dbReference>
<dbReference type="PROSITE" id="PS00062">
    <property type="entry name" value="ALDOKETO_REDUCTASE_2"/>
    <property type="match status" value="1"/>
</dbReference>
<comment type="caution">
    <text evidence="5">The sequence shown here is derived from an EMBL/GenBank/DDBJ whole genome shotgun (WGS) entry which is preliminary data.</text>
</comment>
<comment type="similarity">
    <text evidence="1">Belongs to the aldo/keto reductase family.</text>
</comment>
<organism evidence="5 6">
    <name type="scientific">Paenibacillus ehimensis</name>
    <dbReference type="NCBI Taxonomy" id="79264"/>
    <lineage>
        <taxon>Bacteria</taxon>
        <taxon>Bacillati</taxon>
        <taxon>Bacillota</taxon>
        <taxon>Bacilli</taxon>
        <taxon>Bacillales</taxon>
        <taxon>Paenibacillaceae</taxon>
        <taxon>Paenibacillus</taxon>
    </lineage>
</organism>
<keyword evidence="2" id="KW-0521">NADP</keyword>
<dbReference type="EMBL" id="JAUMKJ010000001">
    <property type="protein sequence ID" value="MDO3675489.1"/>
    <property type="molecule type" value="Genomic_DNA"/>
</dbReference>
<dbReference type="PRINTS" id="PR00069">
    <property type="entry name" value="ALDKETRDTASE"/>
</dbReference>
<dbReference type="SUPFAM" id="SSF51430">
    <property type="entry name" value="NAD(P)-linked oxidoreductase"/>
    <property type="match status" value="1"/>
</dbReference>
<gene>
    <name evidence="5" type="ORF">Q3C12_00630</name>
</gene>
<evidence type="ECO:0000313" key="6">
    <source>
        <dbReference type="Proteomes" id="UP001168883"/>
    </source>
</evidence>
<dbReference type="InterPro" id="IPR036812">
    <property type="entry name" value="NAD(P)_OxRdtase_dom_sf"/>
</dbReference>